<keyword evidence="1" id="KW-0812">Transmembrane</keyword>
<feature type="transmembrane region" description="Helical" evidence="1">
    <location>
        <begin position="27"/>
        <end position="51"/>
    </location>
</feature>
<sequence>MVRPTMTTTDPESGKTREDRDAIVRSAVADAIFDAVGTLSLLGFSLLFLAVGVRGLLVDGSTAVAVAALAASVAVAGSAFELIPPSRH</sequence>
<keyword evidence="3" id="KW-1185">Reference proteome</keyword>
<dbReference type="EMBL" id="LWLN01000001">
    <property type="protein sequence ID" value="OLZ42663.1"/>
    <property type="molecule type" value="Genomic_DNA"/>
</dbReference>
<dbReference type="AlphaFoldDB" id="A0A1S8B0W5"/>
<feature type="transmembrane region" description="Helical" evidence="1">
    <location>
        <begin position="63"/>
        <end position="83"/>
    </location>
</feature>
<comment type="caution">
    <text evidence="2">The sequence shown here is derived from an EMBL/GenBank/DDBJ whole genome shotgun (WGS) entry which is preliminary data.</text>
</comment>
<keyword evidence="1" id="KW-0472">Membrane</keyword>
<keyword evidence="1" id="KW-1133">Transmembrane helix</keyword>
<gene>
    <name evidence="2" type="ORF">A6E15_07925</name>
</gene>
<accession>A0A1S8B0W5</accession>
<name>A0A1S8B0W5_9EURY</name>
<evidence type="ECO:0000256" key="1">
    <source>
        <dbReference type="SAM" id="Phobius"/>
    </source>
</evidence>
<reference evidence="3" key="1">
    <citation type="submission" date="2016-04" db="EMBL/GenBank/DDBJ databases">
        <authorList>
            <person name="Chen S.-C."/>
            <person name="Lai M.-C."/>
        </authorList>
    </citation>
    <scope>NUCLEOTIDE SEQUENCE [LARGE SCALE GENOMIC DNA]</scope>
    <source>
        <strain evidence="3">AB14</strain>
    </source>
</reference>
<dbReference type="Proteomes" id="UP000189370">
    <property type="component" value="Unassembled WGS sequence"/>
</dbReference>
<dbReference type="STRING" id="301967.A6E15_07925"/>
<protein>
    <submittedName>
        <fullName evidence="2">Uncharacterized protein</fullName>
    </submittedName>
</protein>
<organism evidence="2 3">
    <name type="scientific">Natrinema saccharevitans</name>
    <dbReference type="NCBI Taxonomy" id="301967"/>
    <lineage>
        <taxon>Archaea</taxon>
        <taxon>Methanobacteriati</taxon>
        <taxon>Methanobacteriota</taxon>
        <taxon>Stenosarchaea group</taxon>
        <taxon>Halobacteria</taxon>
        <taxon>Halobacteriales</taxon>
        <taxon>Natrialbaceae</taxon>
        <taxon>Natrinema</taxon>
    </lineage>
</organism>
<evidence type="ECO:0000313" key="3">
    <source>
        <dbReference type="Proteomes" id="UP000189370"/>
    </source>
</evidence>
<evidence type="ECO:0000313" key="2">
    <source>
        <dbReference type="EMBL" id="OLZ42663.1"/>
    </source>
</evidence>
<proteinExistence type="predicted"/>